<accession>A0ACC0WPX6</accession>
<organism evidence="1 2">
    <name type="scientific">Peronosclerospora sorghi</name>
    <dbReference type="NCBI Taxonomy" id="230839"/>
    <lineage>
        <taxon>Eukaryota</taxon>
        <taxon>Sar</taxon>
        <taxon>Stramenopiles</taxon>
        <taxon>Oomycota</taxon>
        <taxon>Peronosporomycetes</taxon>
        <taxon>Peronosporales</taxon>
        <taxon>Peronosporaceae</taxon>
        <taxon>Peronosclerospora</taxon>
    </lineage>
</organism>
<evidence type="ECO:0000313" key="1">
    <source>
        <dbReference type="EMBL" id="KAI9919953.1"/>
    </source>
</evidence>
<protein>
    <submittedName>
        <fullName evidence="1">Uncharacterized protein</fullName>
    </submittedName>
</protein>
<comment type="caution">
    <text evidence="1">The sequence shown here is derived from an EMBL/GenBank/DDBJ whole genome shotgun (WGS) entry which is preliminary data.</text>
</comment>
<sequence>MGILLPIKFPKTGNFFLSQPAIKSFLLCPCCIDTMLTTISTPKFHSAFRFNRQLLTKSSIFVSVSLNSVLLAATGKFLIVAEPRNCASSVSSSCI</sequence>
<dbReference type="EMBL" id="CM047589">
    <property type="protein sequence ID" value="KAI9919953.1"/>
    <property type="molecule type" value="Genomic_DNA"/>
</dbReference>
<dbReference type="Proteomes" id="UP001163321">
    <property type="component" value="Chromosome 10"/>
</dbReference>
<keyword evidence="2" id="KW-1185">Reference proteome</keyword>
<reference evidence="1 2" key="1">
    <citation type="journal article" date="2022" name="bioRxiv">
        <title>The genome of the oomycete Peronosclerospora sorghi, a cosmopolitan pathogen of maize and sorghum, is inflated with dispersed pseudogenes.</title>
        <authorList>
            <person name="Fletcher K."/>
            <person name="Martin F."/>
            <person name="Isakeit T."/>
            <person name="Cavanaugh K."/>
            <person name="Magill C."/>
            <person name="Michelmore R."/>
        </authorList>
    </citation>
    <scope>NUCLEOTIDE SEQUENCE [LARGE SCALE GENOMIC DNA]</scope>
    <source>
        <strain evidence="1">P6</strain>
    </source>
</reference>
<name>A0ACC0WPX6_9STRA</name>
<evidence type="ECO:0000313" key="2">
    <source>
        <dbReference type="Proteomes" id="UP001163321"/>
    </source>
</evidence>
<proteinExistence type="predicted"/>
<gene>
    <name evidence="1" type="ORF">PsorP6_016012</name>
</gene>